<keyword evidence="5 7" id="KW-1133">Transmembrane helix</keyword>
<sequence length="211" mass="22203">MEVHQWLMFLAVISALIAFPGPSAILCLTHGARYGTKKALGTILGGGIAALTLMGLSAFGVGAILQSSASLFLFLKIAGGVYLIYLGIQTWCSEPIRLGQSAGTRQYSEGKATFSHCFRSGYIVGVGNPKDLLFFGALFPQFIDVSSPFLSQLIILAVTWFVMDCSIMFIYAVAGKKVGAFISGPGAGKLFNRISGSAFILAGGTLAATTR</sequence>
<dbReference type="PANTHER" id="PTHR30086:SF14">
    <property type="entry name" value="HOMOSERINE_HOMOSERINE LACTONE EFFLUX PROTEIN"/>
    <property type="match status" value="1"/>
</dbReference>
<feature type="transmembrane region" description="Helical" evidence="7">
    <location>
        <begin position="153"/>
        <end position="174"/>
    </location>
</feature>
<dbReference type="GO" id="GO:0005886">
    <property type="term" value="C:plasma membrane"/>
    <property type="evidence" value="ECO:0007669"/>
    <property type="project" value="UniProtKB-SubCell"/>
</dbReference>
<evidence type="ECO:0000256" key="4">
    <source>
        <dbReference type="ARBA" id="ARBA00022692"/>
    </source>
</evidence>
<evidence type="ECO:0000256" key="6">
    <source>
        <dbReference type="ARBA" id="ARBA00023136"/>
    </source>
</evidence>
<reference evidence="9" key="1">
    <citation type="submission" date="2016-12" db="EMBL/GenBank/DDBJ databases">
        <authorList>
            <person name="Rodrigo-Torres L."/>
            <person name="Arahal R.D."/>
            <person name="Lucena T."/>
        </authorList>
    </citation>
    <scope>NUCLEOTIDE SEQUENCE [LARGE SCALE GENOMIC DNA]</scope>
</reference>
<evidence type="ECO:0000256" key="3">
    <source>
        <dbReference type="ARBA" id="ARBA00022475"/>
    </source>
</evidence>
<dbReference type="PIRSF" id="PIRSF006324">
    <property type="entry name" value="LeuE"/>
    <property type="match status" value="1"/>
</dbReference>
<comment type="subcellular location">
    <subcellularLocation>
        <location evidence="1">Cell membrane</location>
        <topology evidence="1">Multi-pass membrane protein</topology>
    </subcellularLocation>
</comment>
<dbReference type="AlphaFoldDB" id="A0A1M7YXS7"/>
<protein>
    <submittedName>
        <fullName evidence="8">Homoserine/homoserine lactone efflux protein</fullName>
    </submittedName>
</protein>
<dbReference type="RefSeq" id="WP_073584343.1">
    <property type="nucleotide sequence ID" value="NZ_AP024897.1"/>
</dbReference>
<dbReference type="PANTHER" id="PTHR30086">
    <property type="entry name" value="ARGININE EXPORTER PROTEIN ARGO"/>
    <property type="match status" value="1"/>
</dbReference>
<feature type="transmembrane region" description="Helical" evidence="7">
    <location>
        <begin position="40"/>
        <end position="65"/>
    </location>
</feature>
<dbReference type="InterPro" id="IPR001123">
    <property type="entry name" value="LeuE-type"/>
</dbReference>
<evidence type="ECO:0000313" key="9">
    <source>
        <dbReference type="Proteomes" id="UP000184600"/>
    </source>
</evidence>
<dbReference type="STRING" id="1117707.VQ7734_03197"/>
<dbReference type="Proteomes" id="UP000184600">
    <property type="component" value="Unassembled WGS sequence"/>
</dbReference>
<organism evidence="8 9">
    <name type="scientific">Vibrio quintilis</name>
    <dbReference type="NCBI Taxonomy" id="1117707"/>
    <lineage>
        <taxon>Bacteria</taxon>
        <taxon>Pseudomonadati</taxon>
        <taxon>Pseudomonadota</taxon>
        <taxon>Gammaproteobacteria</taxon>
        <taxon>Vibrionales</taxon>
        <taxon>Vibrionaceae</taxon>
        <taxon>Vibrio</taxon>
    </lineage>
</organism>
<evidence type="ECO:0000256" key="2">
    <source>
        <dbReference type="ARBA" id="ARBA00007928"/>
    </source>
</evidence>
<evidence type="ECO:0000313" key="8">
    <source>
        <dbReference type="EMBL" id="SHO57428.1"/>
    </source>
</evidence>
<dbReference type="OrthoDB" id="9804822at2"/>
<keyword evidence="6 7" id="KW-0472">Membrane</keyword>
<evidence type="ECO:0000256" key="1">
    <source>
        <dbReference type="ARBA" id="ARBA00004651"/>
    </source>
</evidence>
<gene>
    <name evidence="8" type="primary">rhtB_3</name>
    <name evidence="8" type="ORF">VQ7734_03197</name>
</gene>
<keyword evidence="3" id="KW-1003">Cell membrane</keyword>
<keyword evidence="4 7" id="KW-0812">Transmembrane</keyword>
<evidence type="ECO:0000256" key="7">
    <source>
        <dbReference type="SAM" id="Phobius"/>
    </source>
</evidence>
<name>A0A1M7YXS7_9VIBR</name>
<feature type="transmembrane region" description="Helical" evidence="7">
    <location>
        <begin position="71"/>
        <end position="88"/>
    </location>
</feature>
<comment type="similarity">
    <text evidence="2">Belongs to the Rht family.</text>
</comment>
<dbReference type="GO" id="GO:0042970">
    <property type="term" value="F:homoserine transmembrane transporter activity"/>
    <property type="evidence" value="ECO:0007669"/>
    <property type="project" value="TreeGrafter"/>
</dbReference>
<dbReference type="EMBL" id="FRFG01000039">
    <property type="protein sequence ID" value="SHO57428.1"/>
    <property type="molecule type" value="Genomic_DNA"/>
</dbReference>
<proteinExistence type="inferred from homology"/>
<keyword evidence="9" id="KW-1185">Reference proteome</keyword>
<feature type="transmembrane region" description="Helical" evidence="7">
    <location>
        <begin position="6"/>
        <end position="28"/>
    </location>
</feature>
<evidence type="ECO:0000256" key="5">
    <source>
        <dbReference type="ARBA" id="ARBA00022989"/>
    </source>
</evidence>
<accession>A0A1M7YXS7</accession>
<dbReference type="Pfam" id="PF01810">
    <property type="entry name" value="LysE"/>
    <property type="match status" value="1"/>
</dbReference>